<dbReference type="Proteomes" id="UP000286415">
    <property type="component" value="Unassembled WGS sequence"/>
</dbReference>
<feature type="compositionally biased region" description="Polar residues" evidence="8">
    <location>
        <begin position="384"/>
        <end position="404"/>
    </location>
</feature>
<keyword evidence="6" id="KW-0963">Cytoplasm</keyword>
<dbReference type="GO" id="GO:0005085">
    <property type="term" value="F:guanyl-nucleotide exchange factor activity"/>
    <property type="evidence" value="ECO:0007669"/>
    <property type="project" value="TreeGrafter"/>
</dbReference>
<keyword evidence="5" id="KW-1003">Cell membrane</keyword>
<feature type="compositionally biased region" description="Polar residues" evidence="8">
    <location>
        <begin position="831"/>
        <end position="845"/>
    </location>
</feature>
<dbReference type="EMBL" id="NIRI02000056">
    <property type="protein sequence ID" value="KAG5446279.1"/>
    <property type="molecule type" value="Genomic_DNA"/>
</dbReference>
<dbReference type="GO" id="GO:0006915">
    <property type="term" value="P:apoptotic process"/>
    <property type="evidence" value="ECO:0007669"/>
    <property type="project" value="UniProtKB-KW"/>
</dbReference>
<reference evidence="10 11" key="1">
    <citation type="journal article" date="2018" name="Biotechnol. Adv.">
        <title>Improved genomic resources and new bioinformatic workflow for the carcinogenic parasite Clonorchis sinensis: Biotechnological implications.</title>
        <authorList>
            <person name="Wang D."/>
            <person name="Korhonen P.K."/>
            <person name="Gasser R.B."/>
            <person name="Young N.D."/>
        </authorList>
    </citation>
    <scope>NUCLEOTIDE SEQUENCE [LARGE SCALE GENOMIC DNA]</scope>
    <source>
        <strain evidence="10">Cs-k2</strain>
    </source>
</reference>
<feature type="compositionally biased region" description="Polar residues" evidence="8">
    <location>
        <begin position="1077"/>
        <end position="1105"/>
    </location>
</feature>
<feature type="compositionally biased region" description="Polar residues" evidence="8">
    <location>
        <begin position="692"/>
        <end position="709"/>
    </location>
</feature>
<evidence type="ECO:0000256" key="8">
    <source>
        <dbReference type="SAM" id="MobiDB-lite"/>
    </source>
</evidence>
<comment type="caution">
    <text evidence="10">The sequence shown here is derived from an EMBL/GenBank/DDBJ whole genome shotgun (WGS) entry which is preliminary data.</text>
</comment>
<evidence type="ECO:0000256" key="1">
    <source>
        <dbReference type="ARBA" id="ARBA00004236"/>
    </source>
</evidence>
<dbReference type="Pfam" id="PF02141">
    <property type="entry name" value="DENN"/>
    <property type="match status" value="1"/>
</dbReference>
<comment type="similarity">
    <text evidence="3">Belongs to the MADD family.</text>
</comment>
<evidence type="ECO:0000313" key="11">
    <source>
        <dbReference type="Proteomes" id="UP000286415"/>
    </source>
</evidence>
<evidence type="ECO:0000256" key="2">
    <source>
        <dbReference type="ARBA" id="ARBA00004496"/>
    </source>
</evidence>
<dbReference type="Pfam" id="PF23629">
    <property type="entry name" value="Death_MADD"/>
    <property type="match status" value="1"/>
</dbReference>
<reference evidence="10 11" key="2">
    <citation type="journal article" date="2021" name="Genomics">
        <title>High-quality reference genome for Clonorchis sinensis.</title>
        <authorList>
            <person name="Young N.D."/>
            <person name="Stroehlein A.J."/>
            <person name="Kinkar L."/>
            <person name="Wang T."/>
            <person name="Sohn W.M."/>
            <person name="Chang B.C.H."/>
            <person name="Kaur P."/>
            <person name="Weisz D."/>
            <person name="Dudchenko O."/>
            <person name="Aiden E.L."/>
            <person name="Korhonen P.K."/>
            <person name="Gasser R.B."/>
        </authorList>
    </citation>
    <scope>NUCLEOTIDE SEQUENCE [LARGE SCALE GENOMIC DNA]</scope>
    <source>
        <strain evidence="10">Cs-k2</strain>
    </source>
</reference>
<evidence type="ECO:0000256" key="4">
    <source>
        <dbReference type="ARBA" id="ARBA00017868"/>
    </source>
</evidence>
<keyword evidence="10" id="KW-0418">Kinase</keyword>
<dbReference type="PANTHER" id="PTHR13008">
    <property type="entry name" value="MAP-KINASE ACTIVATING DEATH DOMAIN PROTEIN MADD /DENN/AEX-3 C.ELEGANS"/>
    <property type="match status" value="1"/>
</dbReference>
<keyword evidence="10" id="KW-0808">Transferase</keyword>
<dbReference type="SMART" id="SM00800">
    <property type="entry name" value="uDENN"/>
    <property type="match status" value="1"/>
</dbReference>
<dbReference type="InterPro" id="IPR056574">
    <property type="entry name" value="Death_MADD"/>
</dbReference>
<accession>A0A8T1MB87</accession>
<feature type="compositionally biased region" description="Basic and acidic residues" evidence="8">
    <location>
        <begin position="710"/>
        <end position="719"/>
    </location>
</feature>
<gene>
    <name evidence="10" type="ORF">CSKR_110321</name>
</gene>
<dbReference type="SMART" id="SM00801">
    <property type="entry name" value="dDENN"/>
    <property type="match status" value="1"/>
</dbReference>
<dbReference type="InterPro" id="IPR043153">
    <property type="entry name" value="DENN_C"/>
</dbReference>
<organism evidence="10 11">
    <name type="scientific">Clonorchis sinensis</name>
    <name type="common">Chinese liver fluke</name>
    <dbReference type="NCBI Taxonomy" id="79923"/>
    <lineage>
        <taxon>Eukaryota</taxon>
        <taxon>Metazoa</taxon>
        <taxon>Spiralia</taxon>
        <taxon>Lophotrochozoa</taxon>
        <taxon>Platyhelminthes</taxon>
        <taxon>Trematoda</taxon>
        <taxon>Digenea</taxon>
        <taxon>Opisthorchiida</taxon>
        <taxon>Opisthorchiata</taxon>
        <taxon>Opisthorchiidae</taxon>
        <taxon>Clonorchis</taxon>
    </lineage>
</organism>
<feature type="non-terminal residue" evidence="10">
    <location>
        <position position="1"/>
    </location>
</feature>
<dbReference type="OrthoDB" id="6282239at2759"/>
<feature type="domain" description="UDENN" evidence="9">
    <location>
        <begin position="10"/>
        <end position="495"/>
    </location>
</feature>
<dbReference type="Gene3D" id="3.30.450.200">
    <property type="match status" value="1"/>
</dbReference>
<keyword evidence="7" id="KW-0053">Apoptosis</keyword>
<dbReference type="InterPro" id="IPR005113">
    <property type="entry name" value="uDENN_dom"/>
</dbReference>
<keyword evidence="11" id="KW-1185">Reference proteome</keyword>
<dbReference type="GO" id="GO:0042981">
    <property type="term" value="P:regulation of apoptotic process"/>
    <property type="evidence" value="ECO:0007669"/>
    <property type="project" value="TreeGrafter"/>
</dbReference>
<evidence type="ECO:0000256" key="6">
    <source>
        <dbReference type="ARBA" id="ARBA00022490"/>
    </source>
</evidence>
<evidence type="ECO:0000313" key="10">
    <source>
        <dbReference type="EMBL" id="KAG5446279.1"/>
    </source>
</evidence>
<feature type="compositionally biased region" description="Basic and acidic residues" evidence="8">
    <location>
        <begin position="819"/>
        <end position="829"/>
    </location>
</feature>
<dbReference type="GO" id="GO:0005829">
    <property type="term" value="C:cytosol"/>
    <property type="evidence" value="ECO:0007669"/>
    <property type="project" value="TreeGrafter"/>
</dbReference>
<comment type="subcellular location">
    <subcellularLocation>
        <location evidence="1">Cell membrane</location>
    </subcellularLocation>
    <subcellularLocation>
        <location evidence="2">Cytoplasm</location>
    </subcellularLocation>
</comment>
<proteinExistence type="inferred from homology"/>
<dbReference type="PANTHER" id="PTHR13008:SF7">
    <property type="entry name" value="MAP KINASE-ACTIVATING DEATH DOMAIN PROTEIN"/>
    <property type="match status" value="1"/>
</dbReference>
<dbReference type="FunFam" id="3.40.50.11500:FF:000010">
    <property type="entry name" value="Protein CBR-AEX-3"/>
    <property type="match status" value="1"/>
</dbReference>
<dbReference type="GO" id="GO:0016301">
    <property type="term" value="F:kinase activity"/>
    <property type="evidence" value="ECO:0007669"/>
    <property type="project" value="UniProtKB-KW"/>
</dbReference>
<dbReference type="InterPro" id="IPR039980">
    <property type="entry name" value="MADD"/>
</dbReference>
<sequence>LNFICPRLLDYLVVVGRNENTDSCLPEHTPQLLRCYPNTNHKDFELPKEVVFFCQPDGCLTSDRSIADLGPESFIFTLTDKDTGKVRFGISLNFFRLLLEAQSDKSGNELGQIGTEPSEATAENWASLTTFCLISHHPFFSKFRKCLHLLKHLVDSAQLFLDRTTNPSRPGQIWSLMTGVVTDQMTTDAVCQRLFAEIETWIFRLLSTPAPLPERSCVYYRMLLNHLLFFTRNSDITKATKDFKFPLHLPLELLGVQTCLKVLTAIMLEQKVILQSRDYNALTMSVMAFTAMLYPLQYMFPAIPLLPTNLDGAENLLLSPTPFLIGIPANFLSQKKAFYIPPDVWLVDLDTNRLMGSSSLDPIPPLPQKEGQELVRHLEHALTSMSSERPRSDNQSAAGQSQASEIDLQTAVDDVDSVDVATRVAMVRFFNSPNVLANLSEHTRNVRLYPRPVVAFQYYSFLKSRQTLTPFIRRLAQTQAVEFLSEWSIYPENEVFQRIHAGITDASLIGDKAKWFASVLPHIPFNVWLEDSFAWLTAALEYSSNGDIKRPMYSADLPDPASCYSPPLSVEEQLQRAMMPKVTVRTRKKTRPTAAAHHSIDKASIDSPVDARSLAPQATIEHSSQFMDSSAESSSDIDDTDIWDLKQDVQTGKTGDEEKKEKEGDAKPIDEQATGSSRSRLSSRNTEDVDKFSSSVNGQVMRSPSQRTETVQKEEEFSAREKLKGLKKIGTNLFGVGANKREVNKQMQVAEGSTTVDGPQGAGSLEAEEEEELEEESVGKILLNNLTENLADAASQASSTITGLLRTPKRFARTVVTELKSETSSKKSDPSGANTPTSDSRSPNRLGSDLHQIRHLGLPHKTPEQNSSDQAFLRDVVAWVVSGRNLGSTTKERLRELLSDENYRSYLMSKLNFGLDQQIVDPGAGLKDVEVQNQNVFDTFVSVLHCTVRGLEATCTNHGIGGLASAMLMLEVCHTHYVDQHPKHHQTSKIEKNANRETNSTRGSVGEGDDNLVDTLTGWFRTTAKELRPKTKDQGLGDKLTGRVAGLFSRANRLFSANENELSADEHEKLRSPKVNRPSTQNSQEQPGENRTRTPSASSSTQDSLVSAEVLGTPASKETVTANSVASPTPTNRYCFVNGQLVQENCSASDNAMHDKSRPRTYLYEMLIRTKQRSLLWDHMQFWEDMFFDVVAQERDILGLDQDPMESLERFARLNSTERKMLQNTEDRLLTTCLHNLVACQVMMRVDKTSIRNRVRRIQARCRLGSTFSESLSYLLDRLDYLEGNSIRLLPSATRNPCLYSTEVRKVEKCDEPRILQVHLGCILFRDLTDSIVEQWTLNDVNNVEASQDNEKLVFTIQSTPSETLISEYYCTKPKQAVASIRSVMERRNVLSSGVQ</sequence>
<feature type="region of interest" description="Disordered" evidence="8">
    <location>
        <begin position="752"/>
        <end position="771"/>
    </location>
</feature>
<protein>
    <recommendedName>
        <fullName evidence="4">MAP kinase-activating death domain protein</fullName>
    </recommendedName>
</protein>
<evidence type="ECO:0000259" key="9">
    <source>
        <dbReference type="PROSITE" id="PS50211"/>
    </source>
</evidence>
<feature type="compositionally biased region" description="Basic and acidic residues" evidence="8">
    <location>
        <begin position="654"/>
        <end position="670"/>
    </location>
</feature>
<dbReference type="InterPro" id="IPR005112">
    <property type="entry name" value="dDENN_dom"/>
</dbReference>
<dbReference type="SMART" id="SM00799">
    <property type="entry name" value="DENN"/>
    <property type="match status" value="1"/>
</dbReference>
<feature type="region of interest" description="Disordered" evidence="8">
    <location>
        <begin position="580"/>
        <end position="719"/>
    </location>
</feature>
<keyword evidence="5" id="KW-0472">Membrane</keyword>
<feature type="compositionally biased region" description="Low complexity" evidence="8">
    <location>
        <begin position="623"/>
        <end position="634"/>
    </location>
</feature>
<feature type="region of interest" description="Disordered" evidence="8">
    <location>
        <begin position="1059"/>
        <end position="1106"/>
    </location>
</feature>
<dbReference type="Pfam" id="PF03456">
    <property type="entry name" value="uDENN"/>
    <property type="match status" value="1"/>
</dbReference>
<evidence type="ECO:0000256" key="3">
    <source>
        <dbReference type="ARBA" id="ARBA00005978"/>
    </source>
</evidence>
<feature type="region of interest" description="Disordered" evidence="8">
    <location>
        <begin position="384"/>
        <end position="405"/>
    </location>
</feature>
<evidence type="ECO:0000256" key="5">
    <source>
        <dbReference type="ARBA" id="ARBA00022475"/>
    </source>
</evidence>
<feature type="region of interest" description="Disordered" evidence="8">
    <location>
        <begin position="983"/>
        <end position="1012"/>
    </location>
</feature>
<evidence type="ECO:0000256" key="7">
    <source>
        <dbReference type="ARBA" id="ARBA00022703"/>
    </source>
</evidence>
<dbReference type="Gene3D" id="3.40.50.11500">
    <property type="match status" value="1"/>
</dbReference>
<name>A0A8T1MB87_CLOSI</name>
<dbReference type="PROSITE" id="PS50211">
    <property type="entry name" value="DENN"/>
    <property type="match status" value="1"/>
</dbReference>
<dbReference type="GO" id="GO:0005886">
    <property type="term" value="C:plasma membrane"/>
    <property type="evidence" value="ECO:0007669"/>
    <property type="project" value="UniProtKB-SubCell"/>
</dbReference>
<dbReference type="InterPro" id="IPR037516">
    <property type="entry name" value="Tripartite_DENN"/>
</dbReference>
<dbReference type="GO" id="GO:0032483">
    <property type="term" value="P:regulation of Rab protein signal transduction"/>
    <property type="evidence" value="ECO:0007669"/>
    <property type="project" value="TreeGrafter"/>
</dbReference>
<feature type="region of interest" description="Disordered" evidence="8">
    <location>
        <begin position="817"/>
        <end position="847"/>
    </location>
</feature>
<feature type="compositionally biased region" description="Polar residues" evidence="8">
    <location>
        <begin position="673"/>
        <end position="684"/>
    </location>
</feature>
<dbReference type="InterPro" id="IPR001194">
    <property type="entry name" value="cDENN_dom"/>
</dbReference>